<name>A0A914XHV6_9BILA</name>
<dbReference type="Pfam" id="PF00071">
    <property type="entry name" value="Ras"/>
    <property type="match status" value="1"/>
</dbReference>
<reference evidence="5" key="1">
    <citation type="submission" date="2022-11" db="UniProtKB">
        <authorList>
            <consortium name="WormBaseParasite"/>
        </authorList>
    </citation>
    <scope>IDENTIFICATION</scope>
</reference>
<dbReference type="PRINTS" id="PR00449">
    <property type="entry name" value="RASTRNSFRMNG"/>
</dbReference>
<dbReference type="Proteomes" id="UP000887566">
    <property type="component" value="Unplaced"/>
</dbReference>
<sequence length="178" mass="19324">MCARLAPLAFDTNELSTSSVLLSGQERFGNMTRVYYKEAAAAIVVFDSTRAATFEGALRWKADLDQKVRLADGSPIPAILLANKCDLDESTISEVDLNKCCEENGFIGAYRTSAKENIGIDEAASLLAGHVLTIKRSGQYEIPLIQQDGDVRRLTNGTSNGTKRRRANSITTKQSCCG</sequence>
<organism evidence="4 5">
    <name type="scientific">Plectus sambesii</name>
    <dbReference type="NCBI Taxonomy" id="2011161"/>
    <lineage>
        <taxon>Eukaryota</taxon>
        <taxon>Metazoa</taxon>
        <taxon>Ecdysozoa</taxon>
        <taxon>Nematoda</taxon>
        <taxon>Chromadorea</taxon>
        <taxon>Plectida</taxon>
        <taxon>Plectina</taxon>
        <taxon>Plectoidea</taxon>
        <taxon>Plectidae</taxon>
        <taxon>Plectus</taxon>
    </lineage>
</organism>
<keyword evidence="3" id="KW-0342">GTP-binding</keyword>
<dbReference type="SMART" id="SM00175">
    <property type="entry name" value="RAB"/>
    <property type="match status" value="1"/>
</dbReference>
<dbReference type="WBParaSite" id="PSAMB.scaffold841size40474.g9178.t1">
    <property type="protein sequence ID" value="PSAMB.scaffold841size40474.g9178.t1"/>
    <property type="gene ID" value="PSAMB.scaffold841size40474.g9178"/>
</dbReference>
<dbReference type="GO" id="GO:0005764">
    <property type="term" value="C:lysosome"/>
    <property type="evidence" value="ECO:0007669"/>
    <property type="project" value="TreeGrafter"/>
</dbReference>
<dbReference type="PROSITE" id="PS51419">
    <property type="entry name" value="RAB"/>
    <property type="match status" value="1"/>
</dbReference>
<protein>
    <submittedName>
        <fullName evidence="5">Uncharacterized protein</fullName>
    </submittedName>
</protein>
<dbReference type="GO" id="GO:0008333">
    <property type="term" value="P:endosome to lysosome transport"/>
    <property type="evidence" value="ECO:0007669"/>
    <property type="project" value="TreeGrafter"/>
</dbReference>
<keyword evidence="2" id="KW-0547">Nucleotide-binding</keyword>
<dbReference type="SUPFAM" id="SSF52540">
    <property type="entry name" value="P-loop containing nucleoside triphosphate hydrolases"/>
    <property type="match status" value="1"/>
</dbReference>
<evidence type="ECO:0000256" key="2">
    <source>
        <dbReference type="ARBA" id="ARBA00022741"/>
    </source>
</evidence>
<dbReference type="GO" id="GO:0090385">
    <property type="term" value="P:phagosome-lysosome fusion"/>
    <property type="evidence" value="ECO:0007669"/>
    <property type="project" value="TreeGrafter"/>
</dbReference>
<evidence type="ECO:0000313" key="5">
    <source>
        <dbReference type="WBParaSite" id="PSAMB.scaffold841size40474.g9178.t1"/>
    </source>
</evidence>
<dbReference type="Gene3D" id="3.40.50.300">
    <property type="entry name" value="P-loop containing nucleotide triphosphate hydrolases"/>
    <property type="match status" value="1"/>
</dbReference>
<evidence type="ECO:0000256" key="3">
    <source>
        <dbReference type="ARBA" id="ARBA00023134"/>
    </source>
</evidence>
<accession>A0A914XHV6</accession>
<dbReference type="GO" id="GO:0005770">
    <property type="term" value="C:late endosome"/>
    <property type="evidence" value="ECO:0007669"/>
    <property type="project" value="TreeGrafter"/>
</dbReference>
<dbReference type="InterPro" id="IPR027417">
    <property type="entry name" value="P-loop_NTPase"/>
</dbReference>
<keyword evidence="4" id="KW-1185">Reference proteome</keyword>
<dbReference type="AlphaFoldDB" id="A0A914XHV6"/>
<dbReference type="PANTHER" id="PTHR47981">
    <property type="entry name" value="RAB FAMILY"/>
    <property type="match status" value="1"/>
</dbReference>
<evidence type="ECO:0000256" key="1">
    <source>
        <dbReference type="ARBA" id="ARBA00006270"/>
    </source>
</evidence>
<dbReference type="InterPro" id="IPR001806">
    <property type="entry name" value="Small_GTPase"/>
</dbReference>
<proteinExistence type="inferred from homology"/>
<dbReference type="GO" id="GO:0045335">
    <property type="term" value="C:phagocytic vesicle"/>
    <property type="evidence" value="ECO:0007669"/>
    <property type="project" value="TreeGrafter"/>
</dbReference>
<dbReference type="GO" id="GO:0005525">
    <property type="term" value="F:GTP binding"/>
    <property type="evidence" value="ECO:0007669"/>
    <property type="project" value="UniProtKB-KW"/>
</dbReference>
<dbReference type="GO" id="GO:0003924">
    <property type="term" value="F:GTPase activity"/>
    <property type="evidence" value="ECO:0007669"/>
    <property type="project" value="InterPro"/>
</dbReference>
<evidence type="ECO:0000313" key="4">
    <source>
        <dbReference type="Proteomes" id="UP000887566"/>
    </source>
</evidence>
<dbReference type="PANTHER" id="PTHR47981:SF39">
    <property type="entry name" value="RAS-RELATED PROTEIN RAB"/>
    <property type="match status" value="1"/>
</dbReference>
<comment type="similarity">
    <text evidence="1">Belongs to the small GTPase superfamily. Rab family.</text>
</comment>